<evidence type="ECO:0000313" key="2">
    <source>
        <dbReference type="Proteomes" id="UP001465976"/>
    </source>
</evidence>
<sequence>MDGYPDDNPPIASGYTAEEYLGRLYGSKLSNPLNPPPSHFGLSVKELAYRRFGFSPRPSQNLRGPASAVKFAREVLGVSKAPVDFELNDSEAMAFIELLDGVTEAKSWKDLPLTMDILDPENWIHQPWPFT</sequence>
<evidence type="ECO:0000313" key="1">
    <source>
        <dbReference type="EMBL" id="KAL0562669.1"/>
    </source>
</evidence>
<dbReference type="Proteomes" id="UP001465976">
    <property type="component" value="Unassembled WGS sequence"/>
</dbReference>
<organism evidence="1 2">
    <name type="scientific">Marasmius crinis-equi</name>
    <dbReference type="NCBI Taxonomy" id="585013"/>
    <lineage>
        <taxon>Eukaryota</taxon>
        <taxon>Fungi</taxon>
        <taxon>Dikarya</taxon>
        <taxon>Basidiomycota</taxon>
        <taxon>Agaricomycotina</taxon>
        <taxon>Agaricomycetes</taxon>
        <taxon>Agaricomycetidae</taxon>
        <taxon>Agaricales</taxon>
        <taxon>Marasmiineae</taxon>
        <taxon>Marasmiaceae</taxon>
        <taxon>Marasmius</taxon>
    </lineage>
</organism>
<comment type="caution">
    <text evidence="1">The sequence shown here is derived from an EMBL/GenBank/DDBJ whole genome shotgun (WGS) entry which is preliminary data.</text>
</comment>
<protein>
    <submittedName>
        <fullName evidence="1">Uncharacterized protein</fullName>
    </submittedName>
</protein>
<reference evidence="1 2" key="1">
    <citation type="submission" date="2024-02" db="EMBL/GenBank/DDBJ databases">
        <title>A draft genome for the cacao thread blight pathogen Marasmius crinis-equi.</title>
        <authorList>
            <person name="Cohen S.P."/>
            <person name="Baruah I.K."/>
            <person name="Amoako-Attah I."/>
            <person name="Bukari Y."/>
            <person name="Meinhardt L.W."/>
            <person name="Bailey B.A."/>
        </authorList>
    </citation>
    <scope>NUCLEOTIDE SEQUENCE [LARGE SCALE GENOMIC DNA]</scope>
    <source>
        <strain evidence="1 2">GH-76</strain>
    </source>
</reference>
<accession>A0ABR3EIG3</accession>
<feature type="non-terminal residue" evidence="1">
    <location>
        <position position="131"/>
    </location>
</feature>
<gene>
    <name evidence="1" type="ORF">V5O48_019414</name>
</gene>
<keyword evidence="2" id="KW-1185">Reference proteome</keyword>
<proteinExistence type="predicted"/>
<dbReference type="EMBL" id="JBAHYK010004834">
    <property type="protein sequence ID" value="KAL0562669.1"/>
    <property type="molecule type" value="Genomic_DNA"/>
</dbReference>
<name>A0ABR3EIG3_9AGAR</name>